<feature type="domain" description="Domain of unknown function DB" evidence="1">
    <location>
        <begin position="121"/>
        <end position="218"/>
    </location>
</feature>
<dbReference type="STRING" id="387005.A0A183HVR1"/>
<proteinExistence type="predicted"/>
<dbReference type="EMBL" id="UZAJ01016861">
    <property type="protein sequence ID" value="VDO77438.1"/>
    <property type="molecule type" value="Genomic_DNA"/>
</dbReference>
<evidence type="ECO:0000313" key="4">
    <source>
        <dbReference type="WBParaSite" id="OFLC_0001157301-mRNA-1"/>
    </source>
</evidence>
<reference evidence="4" key="1">
    <citation type="submission" date="2016-06" db="UniProtKB">
        <authorList>
            <consortium name="WormBaseParasite"/>
        </authorList>
    </citation>
    <scope>IDENTIFICATION</scope>
</reference>
<evidence type="ECO:0000313" key="3">
    <source>
        <dbReference type="Proteomes" id="UP000267606"/>
    </source>
</evidence>
<gene>
    <name evidence="2" type="ORF">OFLC_LOCUS11571</name>
</gene>
<evidence type="ECO:0000313" key="2">
    <source>
        <dbReference type="EMBL" id="VDO77438.1"/>
    </source>
</evidence>
<dbReference type="Proteomes" id="UP000267606">
    <property type="component" value="Unassembled WGS sequence"/>
</dbReference>
<dbReference type="WBParaSite" id="OFLC_0001157301-mRNA-1">
    <property type="protein sequence ID" value="OFLC_0001157301-mRNA-1"/>
    <property type="gene ID" value="OFLC_0001157301"/>
</dbReference>
<accession>A0A183HVR1</accession>
<dbReference type="InterPro" id="IPR002602">
    <property type="entry name" value="DB"/>
</dbReference>
<dbReference type="Pfam" id="PF01682">
    <property type="entry name" value="DB"/>
    <property type="match status" value="1"/>
</dbReference>
<protein>
    <submittedName>
        <fullName evidence="4">DB domain-containing protein</fullName>
    </submittedName>
</protein>
<dbReference type="AlphaFoldDB" id="A0A183HVR1"/>
<dbReference type="PANTHER" id="PTHR46705:SF12">
    <property type="entry name" value="DOMAIN OF UNKNOWN FUNCTION DB DOMAIN-CONTAINING PROTEIN"/>
    <property type="match status" value="1"/>
</dbReference>
<name>A0A183HVR1_9BILA</name>
<reference evidence="2 3" key="2">
    <citation type="submission" date="2018-11" db="EMBL/GenBank/DDBJ databases">
        <authorList>
            <consortium name="Pathogen Informatics"/>
        </authorList>
    </citation>
    <scope>NUCLEOTIDE SEQUENCE [LARGE SCALE GENOMIC DNA]</scope>
</reference>
<evidence type="ECO:0000259" key="1">
    <source>
        <dbReference type="Pfam" id="PF01682"/>
    </source>
</evidence>
<dbReference type="PANTHER" id="PTHR46705">
    <property type="entry name" value="PROTEIN CBG09805"/>
    <property type="match status" value="1"/>
</dbReference>
<organism evidence="4">
    <name type="scientific">Onchocerca flexuosa</name>
    <dbReference type="NCBI Taxonomy" id="387005"/>
    <lineage>
        <taxon>Eukaryota</taxon>
        <taxon>Metazoa</taxon>
        <taxon>Ecdysozoa</taxon>
        <taxon>Nematoda</taxon>
        <taxon>Chromadorea</taxon>
        <taxon>Rhabditida</taxon>
        <taxon>Spirurina</taxon>
        <taxon>Spiruromorpha</taxon>
        <taxon>Filarioidea</taxon>
        <taxon>Onchocercidae</taxon>
        <taxon>Onchocerca</taxon>
    </lineage>
</organism>
<keyword evidence="3" id="KW-1185">Reference proteome</keyword>
<sequence>MLPYPTHLDHNPLPPQQSISQQPTLALLQQQQFPPYMHSSLEQRFPTVIQAVTIQPPTNFRNLLLENITDQQIYQQQTPLILNTIPNVGQQTVSDQLFPLWKPFQSIDRSLLNAEKRLKKCCSRLNNADSECKRRFCNFDALEPRMVLFYLSICQPRGPTVGQMWDCASSRQNHTSCCIKKGVSPICQIYCETTNGVPTDYTKYLLCLSNFRQIRDCFREHLETHHNLYGDW</sequence>